<evidence type="ECO:0000313" key="1">
    <source>
        <dbReference type="EMBL" id="SBS00975.1"/>
    </source>
</evidence>
<dbReference type="EMBL" id="HAEG01015754">
    <property type="protein sequence ID" value="SBS00975.1"/>
    <property type="molecule type" value="Transcribed_RNA"/>
</dbReference>
<sequence length="76" mass="8331">ITLLIGRMSWASPSSSSGRTISARQTPTGYASVRTFLRCARMDRPACWPRPVQTGHLHYWPTAAPCPTQRPATACS</sequence>
<feature type="non-terminal residue" evidence="1">
    <location>
        <position position="1"/>
    </location>
</feature>
<reference evidence="1" key="1">
    <citation type="submission" date="2016-05" db="EMBL/GenBank/DDBJ databases">
        <authorList>
            <person name="Lavstsen T."/>
            <person name="Jespersen J.S."/>
        </authorList>
    </citation>
    <scope>NUCLEOTIDE SEQUENCE</scope>
    <source>
        <tissue evidence="1">Brain</tissue>
    </source>
</reference>
<accession>A0A1A8R4I6</accession>
<gene>
    <name evidence="1" type="primary">BX649356.1</name>
</gene>
<reference evidence="1" key="2">
    <citation type="submission" date="2016-06" db="EMBL/GenBank/DDBJ databases">
        <title>The genome of a short-lived fish provides insights into sex chromosome evolution and the genetic control of aging.</title>
        <authorList>
            <person name="Reichwald K."/>
            <person name="Felder M."/>
            <person name="Petzold A."/>
            <person name="Koch P."/>
            <person name="Groth M."/>
            <person name="Platzer M."/>
        </authorList>
    </citation>
    <scope>NUCLEOTIDE SEQUENCE</scope>
    <source>
        <tissue evidence="1">Brain</tissue>
    </source>
</reference>
<protein>
    <submittedName>
        <fullName evidence="1">Calcium channel, voltage-dependent, T type, alpha 1H subunit</fullName>
    </submittedName>
</protein>
<proteinExistence type="predicted"/>
<dbReference type="AlphaFoldDB" id="A0A1A8R4I6"/>
<name>A0A1A8R4I6_9TELE</name>
<organism evidence="1">
    <name type="scientific">Nothobranchius pienaari</name>
    <dbReference type="NCBI Taxonomy" id="704102"/>
    <lineage>
        <taxon>Eukaryota</taxon>
        <taxon>Metazoa</taxon>
        <taxon>Chordata</taxon>
        <taxon>Craniata</taxon>
        <taxon>Vertebrata</taxon>
        <taxon>Euteleostomi</taxon>
        <taxon>Actinopterygii</taxon>
        <taxon>Neopterygii</taxon>
        <taxon>Teleostei</taxon>
        <taxon>Neoteleostei</taxon>
        <taxon>Acanthomorphata</taxon>
        <taxon>Ovalentaria</taxon>
        <taxon>Atherinomorphae</taxon>
        <taxon>Cyprinodontiformes</taxon>
        <taxon>Nothobranchiidae</taxon>
        <taxon>Nothobranchius</taxon>
    </lineage>
</organism>